<evidence type="ECO:0000313" key="2">
    <source>
        <dbReference type="Proteomes" id="UP000237105"/>
    </source>
</evidence>
<evidence type="ECO:0000313" key="1">
    <source>
        <dbReference type="EMBL" id="PON53483.1"/>
    </source>
</evidence>
<organism evidence="1 2">
    <name type="scientific">Parasponia andersonii</name>
    <name type="common">Sponia andersonii</name>
    <dbReference type="NCBI Taxonomy" id="3476"/>
    <lineage>
        <taxon>Eukaryota</taxon>
        <taxon>Viridiplantae</taxon>
        <taxon>Streptophyta</taxon>
        <taxon>Embryophyta</taxon>
        <taxon>Tracheophyta</taxon>
        <taxon>Spermatophyta</taxon>
        <taxon>Magnoliopsida</taxon>
        <taxon>eudicotyledons</taxon>
        <taxon>Gunneridae</taxon>
        <taxon>Pentapetalae</taxon>
        <taxon>rosids</taxon>
        <taxon>fabids</taxon>
        <taxon>Rosales</taxon>
        <taxon>Cannabaceae</taxon>
        <taxon>Parasponia</taxon>
    </lineage>
</organism>
<gene>
    <name evidence="1" type="ORF">PanWU01x14_202030</name>
</gene>
<dbReference type="AlphaFoldDB" id="A0A2P5BXH6"/>
<dbReference type="EMBL" id="JXTB01000206">
    <property type="protein sequence ID" value="PON53483.1"/>
    <property type="molecule type" value="Genomic_DNA"/>
</dbReference>
<reference evidence="2" key="1">
    <citation type="submission" date="2016-06" db="EMBL/GenBank/DDBJ databases">
        <title>Parallel loss of symbiosis genes in relatives of nitrogen-fixing non-legume Parasponia.</title>
        <authorList>
            <person name="Van Velzen R."/>
            <person name="Holmer R."/>
            <person name="Bu F."/>
            <person name="Rutten L."/>
            <person name="Van Zeijl A."/>
            <person name="Liu W."/>
            <person name="Santuari L."/>
            <person name="Cao Q."/>
            <person name="Sharma T."/>
            <person name="Shen D."/>
            <person name="Roswanjaya Y."/>
            <person name="Wardhani T."/>
            <person name="Kalhor M.S."/>
            <person name="Jansen J."/>
            <person name="Van den Hoogen J."/>
            <person name="Gungor B."/>
            <person name="Hartog M."/>
            <person name="Hontelez J."/>
            <person name="Verver J."/>
            <person name="Yang W.-C."/>
            <person name="Schijlen E."/>
            <person name="Repin R."/>
            <person name="Schilthuizen M."/>
            <person name="Schranz E."/>
            <person name="Heidstra R."/>
            <person name="Miyata K."/>
            <person name="Fedorova E."/>
            <person name="Kohlen W."/>
            <person name="Bisseling T."/>
            <person name="Smit S."/>
            <person name="Geurts R."/>
        </authorList>
    </citation>
    <scope>NUCLEOTIDE SEQUENCE [LARGE SCALE GENOMIC DNA]</scope>
    <source>
        <strain evidence="2">cv. WU1-14</strain>
    </source>
</reference>
<name>A0A2P5BXH6_PARAD</name>
<sequence>MAKLPLLKEILTRRITQHFLALLSSLLPTMMEITYSSYSARSELLMVPLLNGSLAESMDCFRVLNCLLWWWLLLRSDFGSPKKRKKKSNSELILVAVSDAWF</sequence>
<proteinExistence type="predicted"/>
<comment type="caution">
    <text evidence="1">The sequence shown here is derived from an EMBL/GenBank/DDBJ whole genome shotgun (WGS) entry which is preliminary data.</text>
</comment>
<dbReference type="Proteomes" id="UP000237105">
    <property type="component" value="Unassembled WGS sequence"/>
</dbReference>
<keyword evidence="2" id="KW-1185">Reference proteome</keyword>
<protein>
    <submittedName>
        <fullName evidence="1">Uncharacterized protein</fullName>
    </submittedName>
</protein>
<accession>A0A2P5BXH6</accession>